<feature type="compositionally biased region" description="Low complexity" evidence="7">
    <location>
        <begin position="199"/>
        <end position="209"/>
    </location>
</feature>
<keyword evidence="10" id="KW-1185">Reference proteome</keyword>
<dbReference type="EMBL" id="JBEFKJ010000061">
    <property type="protein sequence ID" value="KAL2036627.1"/>
    <property type="molecule type" value="Genomic_DNA"/>
</dbReference>
<dbReference type="InterPro" id="IPR002942">
    <property type="entry name" value="S4_RNA-bd"/>
</dbReference>
<feature type="domain" description="RNA-binding S4" evidence="8">
    <location>
        <begin position="123"/>
        <end position="183"/>
    </location>
</feature>
<comment type="similarity">
    <text evidence="1">Belongs to the universal ribosomal protein uS4 family.</text>
</comment>
<dbReference type="SMART" id="SM00363">
    <property type="entry name" value="S4"/>
    <property type="match status" value="1"/>
</dbReference>
<dbReference type="PANTHER" id="PTHR11831:SF4">
    <property type="entry name" value="SMALL RIBOSOMAL SUBUNIT PROTEIN US4M"/>
    <property type="match status" value="1"/>
</dbReference>
<dbReference type="Proteomes" id="UP001590950">
    <property type="component" value="Unassembled WGS sequence"/>
</dbReference>
<name>A0ABR3ZT59_9LECA</name>
<evidence type="ECO:0000256" key="3">
    <source>
        <dbReference type="ARBA" id="ARBA00022884"/>
    </source>
</evidence>
<evidence type="ECO:0000259" key="8">
    <source>
        <dbReference type="SMART" id="SM00363"/>
    </source>
</evidence>
<dbReference type="InterPro" id="IPR022801">
    <property type="entry name" value="Ribosomal_uS4"/>
</dbReference>
<dbReference type="SUPFAM" id="SSF55174">
    <property type="entry name" value="Alpha-L RNA-binding motif"/>
    <property type="match status" value="1"/>
</dbReference>
<dbReference type="InterPro" id="IPR036986">
    <property type="entry name" value="S4_RNA-bd_sf"/>
</dbReference>
<evidence type="ECO:0000256" key="1">
    <source>
        <dbReference type="ARBA" id="ARBA00007465"/>
    </source>
</evidence>
<organism evidence="9 10">
    <name type="scientific">Stereocaulon virgatum</name>
    <dbReference type="NCBI Taxonomy" id="373712"/>
    <lineage>
        <taxon>Eukaryota</taxon>
        <taxon>Fungi</taxon>
        <taxon>Dikarya</taxon>
        <taxon>Ascomycota</taxon>
        <taxon>Pezizomycotina</taxon>
        <taxon>Lecanoromycetes</taxon>
        <taxon>OSLEUM clade</taxon>
        <taxon>Lecanoromycetidae</taxon>
        <taxon>Lecanorales</taxon>
        <taxon>Lecanorineae</taxon>
        <taxon>Stereocaulaceae</taxon>
        <taxon>Stereocaulon</taxon>
    </lineage>
</organism>
<proteinExistence type="inferred from homology"/>
<evidence type="ECO:0000313" key="9">
    <source>
        <dbReference type="EMBL" id="KAL2036627.1"/>
    </source>
</evidence>
<keyword evidence="3 6" id="KW-0694">RNA-binding</keyword>
<evidence type="ECO:0000256" key="2">
    <source>
        <dbReference type="ARBA" id="ARBA00022730"/>
    </source>
</evidence>
<dbReference type="CDD" id="cd00165">
    <property type="entry name" value="S4"/>
    <property type="match status" value="1"/>
</dbReference>
<evidence type="ECO:0000256" key="5">
    <source>
        <dbReference type="ARBA" id="ARBA00023274"/>
    </source>
</evidence>
<dbReference type="PROSITE" id="PS50889">
    <property type="entry name" value="S4"/>
    <property type="match status" value="1"/>
</dbReference>
<dbReference type="Pfam" id="PF01479">
    <property type="entry name" value="S4"/>
    <property type="match status" value="1"/>
</dbReference>
<accession>A0ABR3ZT59</accession>
<protein>
    <recommendedName>
        <fullName evidence="8">RNA-binding S4 domain-containing protein</fullName>
    </recommendedName>
</protein>
<sequence>MRKRFHGLKRVKIRQSWNKYNLYNLARAEPPRIDNRTFFQQKWTAKSLTRAYHGETVREKKWHKLFRRTIKAVINMDPKALAENDGSEHAEGRGSGLDVPANQKPKSLPKIPYLNMIYAPTERRLDTAVFRALFASSTRQARQFVIHGYVKVNGEKMIYPGYQLNPGDMFQVEPDRVLFATGARKDRAERAAGRKLRAAKASQNAAAEQSESESEPTEPSSPKSDPPPEVAVPEKDAKKALQSLISQAKAILSSPSSALTAQRKQDLRAFQRTVKRNLSRPDALTTTSLDSQLAEITAKMAPKPTAPIPSNPLDLPTLSSPELQAEAATLSPNQLKTLRAALAEARENPIDASKPYATPWRPRDWMSAFAFIPRYLEVHHKICSAVYIRHPVARPGLAEVPTPYNFDLNSLAHNWYLRRR</sequence>
<evidence type="ECO:0000313" key="10">
    <source>
        <dbReference type="Proteomes" id="UP001590950"/>
    </source>
</evidence>
<feature type="compositionally biased region" description="Basic and acidic residues" evidence="7">
    <location>
        <begin position="83"/>
        <end position="92"/>
    </location>
</feature>
<dbReference type="PANTHER" id="PTHR11831">
    <property type="entry name" value="30S 40S RIBOSOMAL PROTEIN"/>
    <property type="match status" value="1"/>
</dbReference>
<gene>
    <name evidence="9" type="ORF">N7G274_010653</name>
</gene>
<evidence type="ECO:0000256" key="6">
    <source>
        <dbReference type="PROSITE-ProRule" id="PRU00182"/>
    </source>
</evidence>
<feature type="region of interest" description="Disordered" evidence="7">
    <location>
        <begin position="83"/>
        <end position="104"/>
    </location>
</feature>
<keyword evidence="2" id="KW-0699">rRNA-binding</keyword>
<reference evidence="9 10" key="1">
    <citation type="submission" date="2024-09" db="EMBL/GenBank/DDBJ databases">
        <title>Rethinking Asexuality: The Enigmatic Case of Functional Sexual Genes in Lepraria (Stereocaulaceae).</title>
        <authorList>
            <person name="Doellman M."/>
            <person name="Sun Y."/>
            <person name="Barcenas-Pena A."/>
            <person name="Lumbsch H.T."/>
            <person name="Grewe F."/>
        </authorList>
    </citation>
    <scope>NUCLEOTIDE SEQUENCE [LARGE SCALE GENOMIC DNA]</scope>
    <source>
        <strain evidence="9 10">Mercado 3170</strain>
    </source>
</reference>
<comment type="caution">
    <text evidence="9">The sequence shown here is derived from an EMBL/GenBank/DDBJ whole genome shotgun (WGS) entry which is preliminary data.</text>
</comment>
<evidence type="ECO:0000256" key="7">
    <source>
        <dbReference type="SAM" id="MobiDB-lite"/>
    </source>
</evidence>
<keyword evidence="4" id="KW-0689">Ribosomal protein</keyword>
<dbReference type="Gene3D" id="3.10.290.10">
    <property type="entry name" value="RNA-binding S4 domain"/>
    <property type="match status" value="1"/>
</dbReference>
<keyword evidence="5" id="KW-0687">Ribonucleoprotein</keyword>
<feature type="region of interest" description="Disordered" evidence="7">
    <location>
        <begin position="190"/>
        <end position="235"/>
    </location>
</feature>
<evidence type="ECO:0000256" key="4">
    <source>
        <dbReference type="ARBA" id="ARBA00022980"/>
    </source>
</evidence>